<protein>
    <submittedName>
        <fullName evidence="1">Uncharacterized protein</fullName>
    </submittedName>
</protein>
<dbReference type="EMBL" id="AUWU02000004">
    <property type="protein sequence ID" value="KAH0574487.1"/>
    <property type="molecule type" value="Genomic_DNA"/>
</dbReference>
<accession>V6LQM5</accession>
<name>V6LQM5_9EUKA</name>
<dbReference type="Proteomes" id="UP000018208">
    <property type="component" value="Unassembled WGS sequence"/>
</dbReference>
<reference evidence="2" key="2">
    <citation type="submission" date="2020-12" db="EMBL/GenBank/DDBJ databases">
        <title>New Spironucleus salmonicida genome in near-complete chromosomes.</title>
        <authorList>
            <person name="Xu F."/>
            <person name="Kurt Z."/>
            <person name="Jimenez-Gonzalez A."/>
            <person name="Astvaldsson A."/>
            <person name="Andersson J.O."/>
            <person name="Svard S.G."/>
        </authorList>
    </citation>
    <scope>NUCLEOTIDE SEQUENCE</scope>
    <source>
        <strain evidence="2">ATCC 50377</strain>
    </source>
</reference>
<dbReference type="AlphaFoldDB" id="V6LQM5"/>
<dbReference type="OrthoDB" id="10250943at2759"/>
<evidence type="ECO:0000313" key="1">
    <source>
        <dbReference type="EMBL" id="EST46006.1"/>
    </source>
</evidence>
<evidence type="ECO:0000313" key="3">
    <source>
        <dbReference type="Proteomes" id="UP000018208"/>
    </source>
</evidence>
<organism evidence="1">
    <name type="scientific">Spironucleus salmonicida</name>
    <dbReference type="NCBI Taxonomy" id="348837"/>
    <lineage>
        <taxon>Eukaryota</taxon>
        <taxon>Metamonada</taxon>
        <taxon>Diplomonadida</taxon>
        <taxon>Hexamitidae</taxon>
        <taxon>Hexamitinae</taxon>
        <taxon>Spironucleus</taxon>
    </lineage>
</organism>
<proteinExistence type="predicted"/>
<sequence>MSKQQTPSEIQQQLAILQEENQRLAQQNLRLVLLAKEKDRKLYQYELALRRYRTRLVRWFEDMAYDPLETEFGEGEVAPQELIELQKE</sequence>
<evidence type="ECO:0000313" key="2">
    <source>
        <dbReference type="EMBL" id="KAH0574487.1"/>
    </source>
</evidence>
<reference evidence="1 2" key="1">
    <citation type="journal article" date="2014" name="PLoS Genet.">
        <title>The Genome of Spironucleus salmonicida Highlights a Fish Pathogen Adapted to Fluctuating Environments.</title>
        <authorList>
            <person name="Xu F."/>
            <person name="Jerlstrom-Hultqvist J."/>
            <person name="Einarsson E."/>
            <person name="Astvaldsson A."/>
            <person name="Svard S.G."/>
            <person name="Andersson J.O."/>
        </authorList>
    </citation>
    <scope>NUCLEOTIDE SEQUENCE</scope>
    <source>
        <strain evidence="2">ATCC 50377</strain>
    </source>
</reference>
<dbReference type="EMBL" id="KI546085">
    <property type="protein sequence ID" value="EST46006.1"/>
    <property type="molecule type" value="Genomic_DNA"/>
</dbReference>
<dbReference type="VEuPathDB" id="GiardiaDB:SS50377_24445"/>
<keyword evidence="3" id="KW-1185">Reference proteome</keyword>
<gene>
    <name evidence="1" type="ORF">SS50377_13992</name>
    <name evidence="2" type="ORF">SS50377_24445</name>
</gene>